<keyword evidence="1" id="KW-0255">Endonuclease</keyword>
<keyword evidence="2" id="KW-1185">Reference proteome</keyword>
<keyword evidence="1" id="KW-0378">Hydrolase</keyword>
<dbReference type="SUPFAM" id="SSF56219">
    <property type="entry name" value="DNase I-like"/>
    <property type="match status" value="1"/>
</dbReference>
<comment type="caution">
    <text evidence="1">The sequence shown here is derived from an EMBL/GenBank/DDBJ whole genome shotgun (WGS) entry which is preliminary data.</text>
</comment>
<reference evidence="2" key="1">
    <citation type="journal article" date="2019" name="Int. J. Syst. Evol. Microbiol.">
        <title>The Global Catalogue of Microorganisms (GCM) 10K type strain sequencing project: providing services to taxonomists for standard genome sequencing and annotation.</title>
        <authorList>
            <consortium name="The Broad Institute Genomics Platform"/>
            <consortium name="The Broad Institute Genome Sequencing Center for Infectious Disease"/>
            <person name="Wu L."/>
            <person name="Ma J."/>
        </authorList>
    </citation>
    <scope>NUCLEOTIDE SEQUENCE [LARGE SCALE GENOMIC DNA]</scope>
    <source>
        <strain evidence="2">KCTC 52094</strain>
    </source>
</reference>
<evidence type="ECO:0000313" key="2">
    <source>
        <dbReference type="Proteomes" id="UP001595593"/>
    </source>
</evidence>
<dbReference type="RefSeq" id="WP_379593316.1">
    <property type="nucleotide sequence ID" value="NZ_JBHRTN010000004.1"/>
</dbReference>
<name>A0ABV7FZU2_9PROT</name>
<accession>A0ABV7FZU2</accession>
<dbReference type="Gene3D" id="3.60.10.10">
    <property type="entry name" value="Endonuclease/exonuclease/phosphatase"/>
    <property type="match status" value="1"/>
</dbReference>
<evidence type="ECO:0000313" key="1">
    <source>
        <dbReference type="EMBL" id="MFC3123941.1"/>
    </source>
</evidence>
<sequence length="344" mass="36606">MFDIATTPLTGCFSQQVSALTTIGAEAMARLRSLPADRAAHDAAMGALAAFRQVEMGGQVARPAPPGPLTIAAWNLERCAWPEPSAALLAAQGVSLALLSEVDNGLHRTHQRHTTAEMAAMLGHAHGYAVEFLELAIMPPLVACPDNPPDHLRGFHGNGFTTALPCRDPFVIRFPDESDWYLDAKPGQRRIGNRMAVAATFTHEGQDFVGCAVHLESRADFAGRARQMAFLLDAIEARRSGLPVVVGGDLNTAVEAVGGLDDPRETLFAGAEARGYDWRACNLAAPTTRPSGWSGGCGTRQLDWFCTRGFEAGAARIVPSVAPDGTVLSDHDMILVTLTFPPSA</sequence>
<proteinExistence type="predicted"/>
<dbReference type="EMBL" id="JBHRTN010000004">
    <property type="protein sequence ID" value="MFC3123941.1"/>
    <property type="molecule type" value="Genomic_DNA"/>
</dbReference>
<dbReference type="GO" id="GO:0004519">
    <property type="term" value="F:endonuclease activity"/>
    <property type="evidence" value="ECO:0007669"/>
    <property type="project" value="UniProtKB-KW"/>
</dbReference>
<dbReference type="Proteomes" id="UP001595593">
    <property type="component" value="Unassembled WGS sequence"/>
</dbReference>
<gene>
    <name evidence="1" type="ORF">ACFOD4_02615</name>
</gene>
<keyword evidence="1" id="KW-0540">Nuclease</keyword>
<dbReference type="InterPro" id="IPR036691">
    <property type="entry name" value="Endo/exonu/phosph_ase_sf"/>
</dbReference>
<organism evidence="1 2">
    <name type="scientific">Teichococcus globiformis</name>
    <dbReference type="NCBI Taxonomy" id="2307229"/>
    <lineage>
        <taxon>Bacteria</taxon>
        <taxon>Pseudomonadati</taxon>
        <taxon>Pseudomonadota</taxon>
        <taxon>Alphaproteobacteria</taxon>
        <taxon>Acetobacterales</taxon>
        <taxon>Roseomonadaceae</taxon>
        <taxon>Roseomonas</taxon>
    </lineage>
</organism>
<protein>
    <submittedName>
        <fullName evidence="1">Endonuclease/exonuclease/phosphatase family protein</fullName>
    </submittedName>
</protein>